<evidence type="ECO:0000313" key="5">
    <source>
        <dbReference type="EMBL" id="SPE27178.1"/>
    </source>
</evidence>
<accession>A0A2N9LVC2</accession>
<feature type="domain" description="HTH lacI-type" evidence="4">
    <location>
        <begin position="14"/>
        <end position="68"/>
    </location>
</feature>
<evidence type="ECO:0000313" key="6">
    <source>
        <dbReference type="Proteomes" id="UP000239735"/>
    </source>
</evidence>
<dbReference type="InterPro" id="IPR046335">
    <property type="entry name" value="LacI/GalR-like_sensor"/>
</dbReference>
<proteinExistence type="predicted"/>
<sequence>MARKASRKTSGKLPDIRAVAAAAKVSIATVSRTINGSPLVSDRLSKRVWQAIKQLNYLPNTHARTLVSGRSRILGIIVENITNPFFPELIQSFEEIAVARGFEILVSSTNSDPAVLAMCARRMLERKVDGVAVMTFGEEESVLDQLVHRGVPIVLAEFKLDDPKASTILLDYSTGIHAAIRHLVELGHNSIAFLAGPHSLHSAITRENDFRTAMRSAGLPVQKKWVIECDHTLKGGVAGFEQLRGLPSFPTAIVCSNDMTAIGVFRAAYMDGMRVPQDISVIGLDDIDFAEFTLPPLTTIRLSRAELAKAAFDALRAQAEDPDNPKMQREYLVSTSLVVRGSTAAPRAAAS</sequence>
<dbReference type="Proteomes" id="UP000239735">
    <property type="component" value="Unassembled WGS sequence"/>
</dbReference>
<evidence type="ECO:0000256" key="3">
    <source>
        <dbReference type="ARBA" id="ARBA00023163"/>
    </source>
</evidence>
<keyword evidence="1" id="KW-0805">Transcription regulation</keyword>
<gene>
    <name evidence="5" type="ORF">SBA5_580057</name>
</gene>
<evidence type="ECO:0000256" key="1">
    <source>
        <dbReference type="ARBA" id="ARBA00023015"/>
    </source>
</evidence>
<keyword evidence="3" id="KW-0804">Transcription</keyword>
<keyword evidence="2" id="KW-0238">DNA-binding</keyword>
<dbReference type="SUPFAM" id="SSF47413">
    <property type="entry name" value="lambda repressor-like DNA-binding domains"/>
    <property type="match status" value="1"/>
</dbReference>
<dbReference type="PANTHER" id="PTHR30146">
    <property type="entry name" value="LACI-RELATED TRANSCRIPTIONAL REPRESSOR"/>
    <property type="match status" value="1"/>
</dbReference>
<dbReference type="InterPro" id="IPR028082">
    <property type="entry name" value="Peripla_BP_I"/>
</dbReference>
<dbReference type="SUPFAM" id="SSF53822">
    <property type="entry name" value="Periplasmic binding protein-like I"/>
    <property type="match status" value="1"/>
</dbReference>
<dbReference type="SMART" id="SM00354">
    <property type="entry name" value="HTH_LACI"/>
    <property type="match status" value="1"/>
</dbReference>
<dbReference type="CDD" id="cd06267">
    <property type="entry name" value="PBP1_LacI_sugar_binding-like"/>
    <property type="match status" value="1"/>
</dbReference>
<dbReference type="InterPro" id="IPR010982">
    <property type="entry name" value="Lambda_DNA-bd_dom_sf"/>
</dbReference>
<dbReference type="OrthoDB" id="369222at2"/>
<dbReference type="InterPro" id="IPR000843">
    <property type="entry name" value="HTH_LacI"/>
</dbReference>
<dbReference type="Pfam" id="PF13377">
    <property type="entry name" value="Peripla_BP_3"/>
    <property type="match status" value="1"/>
</dbReference>
<dbReference type="EMBL" id="OKRB01000117">
    <property type="protein sequence ID" value="SPE27178.1"/>
    <property type="molecule type" value="Genomic_DNA"/>
</dbReference>
<reference evidence="6" key="1">
    <citation type="submission" date="2018-02" db="EMBL/GenBank/DDBJ databases">
        <authorList>
            <person name="Hausmann B."/>
        </authorList>
    </citation>
    <scope>NUCLEOTIDE SEQUENCE [LARGE SCALE GENOMIC DNA]</scope>
    <source>
        <strain evidence="6">Peat soil MAG SbA5</strain>
    </source>
</reference>
<name>A0A2N9LVC2_9BACT</name>
<evidence type="ECO:0000259" key="4">
    <source>
        <dbReference type="PROSITE" id="PS50932"/>
    </source>
</evidence>
<dbReference type="Pfam" id="PF00356">
    <property type="entry name" value="LacI"/>
    <property type="match status" value="1"/>
</dbReference>
<dbReference type="CDD" id="cd01392">
    <property type="entry name" value="HTH_LacI"/>
    <property type="match status" value="1"/>
</dbReference>
<dbReference type="PANTHER" id="PTHR30146:SF109">
    <property type="entry name" value="HTH-TYPE TRANSCRIPTIONAL REGULATOR GALS"/>
    <property type="match status" value="1"/>
</dbReference>
<dbReference type="Gene3D" id="1.10.260.40">
    <property type="entry name" value="lambda repressor-like DNA-binding domains"/>
    <property type="match status" value="1"/>
</dbReference>
<dbReference type="PROSITE" id="PS50932">
    <property type="entry name" value="HTH_LACI_2"/>
    <property type="match status" value="1"/>
</dbReference>
<evidence type="ECO:0000256" key="2">
    <source>
        <dbReference type="ARBA" id="ARBA00023125"/>
    </source>
</evidence>
<dbReference type="Gene3D" id="3.40.50.2300">
    <property type="match status" value="2"/>
</dbReference>
<organism evidence="5 6">
    <name type="scientific">Candidatus Sulfuritelmatomonas gaucii</name>
    <dbReference type="NCBI Taxonomy" id="2043161"/>
    <lineage>
        <taxon>Bacteria</taxon>
        <taxon>Pseudomonadati</taxon>
        <taxon>Acidobacteriota</taxon>
        <taxon>Terriglobia</taxon>
        <taxon>Terriglobales</taxon>
        <taxon>Acidobacteriaceae</taxon>
        <taxon>Candidatus Sulfuritelmatomonas</taxon>
    </lineage>
</organism>
<dbReference type="AlphaFoldDB" id="A0A2N9LVC2"/>
<dbReference type="GO" id="GO:0000976">
    <property type="term" value="F:transcription cis-regulatory region binding"/>
    <property type="evidence" value="ECO:0007669"/>
    <property type="project" value="TreeGrafter"/>
</dbReference>
<protein>
    <submittedName>
        <fullName evidence="5">Transcriptional regulator, lacI family</fullName>
    </submittedName>
</protein>
<dbReference type="GO" id="GO:0003700">
    <property type="term" value="F:DNA-binding transcription factor activity"/>
    <property type="evidence" value="ECO:0007669"/>
    <property type="project" value="TreeGrafter"/>
</dbReference>